<dbReference type="AlphaFoldDB" id="A0A8D5JKE6"/>
<evidence type="ECO:0000313" key="2">
    <source>
        <dbReference type="EMBL" id="BCL59467.1"/>
    </source>
</evidence>
<evidence type="ECO:0000313" key="3">
    <source>
        <dbReference type="Proteomes" id="UP000826725"/>
    </source>
</evidence>
<keyword evidence="3" id="KW-1185">Reference proteome</keyword>
<organism evidence="2 3">
    <name type="scientific">Desulfomarina profundi</name>
    <dbReference type="NCBI Taxonomy" id="2772557"/>
    <lineage>
        <taxon>Bacteria</taxon>
        <taxon>Pseudomonadati</taxon>
        <taxon>Thermodesulfobacteriota</taxon>
        <taxon>Desulfobulbia</taxon>
        <taxon>Desulfobulbales</taxon>
        <taxon>Desulfobulbaceae</taxon>
        <taxon>Desulfomarina</taxon>
    </lineage>
</organism>
<name>A0A8D5JKE6_9BACT</name>
<reference evidence="2" key="1">
    <citation type="submission" date="2020-09" db="EMBL/GenBank/DDBJ databases">
        <title>Desulfogranum mesoprofundum gen. nov., sp. nov., a novel mesophilic, sulfate-reducing chemolithoautotroph isolated from a deep-sea hydrothermal vent chimney in the Suiyo Seamount.</title>
        <authorList>
            <person name="Hashimoto Y."/>
            <person name="Nakagawa S."/>
        </authorList>
    </citation>
    <scope>NUCLEOTIDE SEQUENCE</scope>
    <source>
        <strain evidence="2">KT2</strain>
    </source>
</reference>
<dbReference type="KEGG" id="dbk:DGMP_01600"/>
<evidence type="ECO:0000256" key="1">
    <source>
        <dbReference type="SAM" id="MobiDB-lite"/>
    </source>
</evidence>
<feature type="region of interest" description="Disordered" evidence="1">
    <location>
        <begin position="1"/>
        <end position="32"/>
    </location>
</feature>
<dbReference type="EMBL" id="AP024086">
    <property type="protein sequence ID" value="BCL59467.1"/>
    <property type="molecule type" value="Genomic_DNA"/>
</dbReference>
<sequence>MWTEERRRKQAQICKETKPWKHSSGPRSREGKKIASQNALKHGFRGGILRQANNLISRNNKLLKEIK</sequence>
<proteinExistence type="predicted"/>
<accession>A0A8D5JKE6</accession>
<dbReference type="Proteomes" id="UP000826725">
    <property type="component" value="Chromosome"/>
</dbReference>
<protein>
    <submittedName>
        <fullName evidence="2">Uncharacterized protein</fullName>
    </submittedName>
</protein>
<gene>
    <name evidence="2" type="ORF">DGMP_01600</name>
</gene>